<dbReference type="PANTHER" id="PTHR30572">
    <property type="entry name" value="MEMBRANE COMPONENT OF TRANSPORTER-RELATED"/>
    <property type="match status" value="1"/>
</dbReference>
<feature type="transmembrane region" description="Helical" evidence="8">
    <location>
        <begin position="272"/>
        <end position="300"/>
    </location>
</feature>
<evidence type="ECO:0000256" key="4">
    <source>
        <dbReference type="ARBA" id="ARBA00022989"/>
    </source>
</evidence>
<dbReference type="InterPro" id="IPR050250">
    <property type="entry name" value="Macrolide_Exporter_MacB"/>
</dbReference>
<evidence type="ECO:0000256" key="3">
    <source>
        <dbReference type="ARBA" id="ARBA00022692"/>
    </source>
</evidence>
<feature type="region of interest" description="Disordered" evidence="7">
    <location>
        <begin position="46"/>
        <end position="97"/>
    </location>
</feature>
<name>A0A918HRE2_9ACTN</name>
<reference evidence="10" key="2">
    <citation type="submission" date="2020-09" db="EMBL/GenBank/DDBJ databases">
        <authorList>
            <person name="Sun Q."/>
            <person name="Ohkuma M."/>
        </authorList>
    </citation>
    <scope>NUCLEOTIDE SEQUENCE</scope>
    <source>
        <strain evidence="10">JCM 4125</strain>
    </source>
</reference>
<feature type="transmembrane region" description="Helical" evidence="8">
    <location>
        <begin position="370"/>
        <end position="391"/>
    </location>
</feature>
<accession>A0A918HRE2</accession>
<evidence type="ECO:0000256" key="1">
    <source>
        <dbReference type="ARBA" id="ARBA00004651"/>
    </source>
</evidence>
<evidence type="ECO:0000313" key="10">
    <source>
        <dbReference type="EMBL" id="GGT98685.1"/>
    </source>
</evidence>
<comment type="subcellular location">
    <subcellularLocation>
        <location evidence="1">Cell membrane</location>
        <topology evidence="1">Multi-pass membrane protein</topology>
    </subcellularLocation>
</comment>
<evidence type="ECO:0000259" key="9">
    <source>
        <dbReference type="Pfam" id="PF02687"/>
    </source>
</evidence>
<evidence type="ECO:0000256" key="8">
    <source>
        <dbReference type="SAM" id="Phobius"/>
    </source>
</evidence>
<feature type="transmembrane region" description="Helical" evidence="8">
    <location>
        <begin position="500"/>
        <end position="520"/>
    </location>
</feature>
<evidence type="ECO:0000256" key="6">
    <source>
        <dbReference type="ARBA" id="ARBA00038076"/>
    </source>
</evidence>
<dbReference type="EMBL" id="BMSA01000058">
    <property type="protein sequence ID" value="GGT98685.1"/>
    <property type="molecule type" value="Genomic_DNA"/>
</dbReference>
<feature type="transmembrane region" description="Helical" evidence="8">
    <location>
        <begin position="419"/>
        <end position="436"/>
    </location>
</feature>
<dbReference type="Proteomes" id="UP000646776">
    <property type="component" value="Unassembled WGS sequence"/>
</dbReference>
<keyword evidence="4 8" id="KW-1133">Transmembrane helix</keyword>
<dbReference type="PANTHER" id="PTHR30572:SF4">
    <property type="entry name" value="ABC TRANSPORTER PERMEASE YTRF"/>
    <property type="match status" value="1"/>
</dbReference>
<feature type="transmembrane region" description="Helical" evidence="8">
    <location>
        <begin position="442"/>
        <end position="463"/>
    </location>
</feature>
<evidence type="ECO:0000313" key="11">
    <source>
        <dbReference type="Proteomes" id="UP000646776"/>
    </source>
</evidence>
<dbReference type="GO" id="GO:0022857">
    <property type="term" value="F:transmembrane transporter activity"/>
    <property type="evidence" value="ECO:0007669"/>
    <property type="project" value="TreeGrafter"/>
</dbReference>
<feature type="domain" description="ABC3 transporter permease C-terminal" evidence="9">
    <location>
        <begin position="280"/>
        <end position="393"/>
    </location>
</feature>
<reference evidence="10" key="1">
    <citation type="journal article" date="2014" name="Int. J. Syst. Evol. Microbiol.">
        <title>Complete genome sequence of Corynebacterium casei LMG S-19264T (=DSM 44701T), isolated from a smear-ripened cheese.</title>
        <authorList>
            <consortium name="US DOE Joint Genome Institute (JGI-PGF)"/>
            <person name="Walter F."/>
            <person name="Albersmeier A."/>
            <person name="Kalinowski J."/>
            <person name="Ruckert C."/>
        </authorList>
    </citation>
    <scope>NUCLEOTIDE SEQUENCE</scope>
    <source>
        <strain evidence="10">JCM 4125</strain>
    </source>
</reference>
<organism evidence="10 11">
    <name type="scientific">Streptomyces phaeofaciens</name>
    <dbReference type="NCBI Taxonomy" id="68254"/>
    <lineage>
        <taxon>Bacteria</taxon>
        <taxon>Bacillati</taxon>
        <taxon>Actinomycetota</taxon>
        <taxon>Actinomycetes</taxon>
        <taxon>Kitasatosporales</taxon>
        <taxon>Streptomycetaceae</taxon>
        <taxon>Streptomyces</taxon>
    </lineage>
</organism>
<proteinExistence type="inferred from homology"/>
<gene>
    <name evidence="10" type="ORF">GCM10010226_89880</name>
</gene>
<keyword evidence="3 8" id="KW-0812">Transmembrane</keyword>
<feature type="transmembrane region" description="Helical" evidence="8">
    <location>
        <begin position="327"/>
        <end position="350"/>
    </location>
</feature>
<dbReference type="InterPro" id="IPR003838">
    <property type="entry name" value="ABC3_permease_C"/>
</dbReference>
<evidence type="ECO:0000256" key="2">
    <source>
        <dbReference type="ARBA" id="ARBA00022475"/>
    </source>
</evidence>
<protein>
    <recommendedName>
        <fullName evidence="9">ABC3 transporter permease C-terminal domain-containing protein</fullName>
    </recommendedName>
</protein>
<dbReference type="GO" id="GO:0005886">
    <property type="term" value="C:plasma membrane"/>
    <property type="evidence" value="ECO:0007669"/>
    <property type="project" value="UniProtKB-SubCell"/>
</dbReference>
<dbReference type="AlphaFoldDB" id="A0A918HRE2"/>
<comment type="similarity">
    <text evidence="6">Belongs to the ABC-4 integral membrane protein family.</text>
</comment>
<feature type="region of interest" description="Disordered" evidence="7">
    <location>
        <begin position="612"/>
        <end position="634"/>
    </location>
</feature>
<comment type="caution">
    <text evidence="10">The sequence shown here is derived from an EMBL/GenBank/DDBJ whole genome shotgun (WGS) entry which is preliminary data.</text>
</comment>
<keyword evidence="5 8" id="KW-0472">Membrane</keyword>
<dbReference type="Pfam" id="PF02687">
    <property type="entry name" value="FtsX"/>
    <property type="match status" value="1"/>
</dbReference>
<evidence type="ECO:0000256" key="5">
    <source>
        <dbReference type="ARBA" id="ARBA00023136"/>
    </source>
</evidence>
<keyword evidence="11" id="KW-1185">Reference proteome</keyword>
<evidence type="ECO:0000256" key="7">
    <source>
        <dbReference type="SAM" id="MobiDB-lite"/>
    </source>
</evidence>
<sequence length="634" mass="65165">MLWLTLSTLRTRKGGLLGTFIALLIGSAVLSVCGILLESGLRSDAEVRGGRRGRRGAPAGGHARRRQEDSSTDAPEADPGGAGSGAGEARTVDQDAWGGTGRGDIGVFAQMVGPDGVPLAGADGTQSLGHNWSSTQLGPFRLTSGRAPVGMTDVVLDTDLAARADVVPGDRLSLTTGAGTGRFRVSGIVALQGHEGVLRQPAVFFSDAFAERRSLRPGLVDSLGVLAAPGTTSAELADAVSTVLDGHDVSVRTGDDRGEAEFLDVVTSGPRLVLLAVSVAGNIFLVTIFVVSSTLSLAVGHRRREMALLRAVGAAPRQVRRMVTAEALATAPAGGVLGWPVGVLVVRWIGGRLAEHSFVPFDFEPVYGPLPPMGAVLVTVLTAYLAALTAARRTTRIRPTEALGEAAVEPAGLGRWRTATGIVLILGSAALFAVGLNRSDDFATLAGLANSLVLTVVIAVAVLGPVVSRASMRVVGPVLRASGVTGHLAAANNSIHVRRLAGAVTPLILAVSFAATVIFAESTSQHTAREQREAGLVADHVLTAPVKVAPEVVEDLRGREGIRAVTGLVTSSVVGVAVGSDSGQPVPLSAQGLEPEALAETVDLDLRQGDFDRLGPRHGRPQYHGLVPAGAGRG</sequence>
<keyword evidence="2" id="KW-1003">Cell membrane</keyword>